<dbReference type="KEGG" id="caer:CSV91_09825"/>
<dbReference type="Pfam" id="PF02021">
    <property type="entry name" value="UPF0102"/>
    <property type="match status" value="1"/>
</dbReference>
<dbReference type="InterPro" id="IPR011856">
    <property type="entry name" value="tRNA_endonuc-like_dom_sf"/>
</dbReference>
<reference evidence="2 3" key="1">
    <citation type="submission" date="2017-10" db="EMBL/GenBank/DDBJ databases">
        <title>Complete genome sequence of Collinsella aerofaciens isolated from the gut of a healthy adult Indian.</title>
        <authorList>
            <person name="Bag S."/>
            <person name="Ghosh T.S."/>
            <person name="Das B."/>
        </authorList>
    </citation>
    <scope>NUCLEOTIDE SEQUENCE [LARGE SCALE GENOMIC DNA]</scope>
    <source>
        <strain evidence="3">indica</strain>
    </source>
</reference>
<dbReference type="GO" id="GO:0004519">
    <property type="term" value="F:endonuclease activity"/>
    <property type="evidence" value="ECO:0007669"/>
    <property type="project" value="UniProtKB-KW"/>
</dbReference>
<dbReference type="InterPro" id="IPR011335">
    <property type="entry name" value="Restrct_endonuc-II-like"/>
</dbReference>
<protein>
    <submittedName>
        <fullName evidence="2">Endonuclease</fullName>
    </submittedName>
</protein>
<evidence type="ECO:0000256" key="1">
    <source>
        <dbReference type="ARBA" id="ARBA00006738"/>
    </source>
</evidence>
<dbReference type="GeneID" id="98650735"/>
<dbReference type="Gene3D" id="3.40.1350.10">
    <property type="match status" value="1"/>
</dbReference>
<proteinExistence type="inferred from homology"/>
<keyword evidence="2" id="KW-0255">Endonuclease</keyword>
<comment type="similarity">
    <text evidence="1">Belongs to the UPF0102 family.</text>
</comment>
<dbReference type="RefSeq" id="WP_015540326.1">
    <property type="nucleotide sequence ID" value="NZ_CP024160.1"/>
</dbReference>
<sequence>MNDMKEKAMGAVRAFLERKGYEIVDEAWQGPEGIGGIDLVAVDEDGTLVFVDATVRIGTDGFPEAHRARGLREALAATWLAGNSDDYADTPVRFDEVAMMVVKENRALLRHHINCFGEMEPLS</sequence>
<dbReference type="Proteomes" id="UP000225608">
    <property type="component" value="Chromosome"/>
</dbReference>
<dbReference type="EMBL" id="CP024160">
    <property type="protein sequence ID" value="ATP54799.1"/>
    <property type="molecule type" value="Genomic_DNA"/>
</dbReference>
<evidence type="ECO:0000313" key="3">
    <source>
        <dbReference type="Proteomes" id="UP000225608"/>
    </source>
</evidence>
<dbReference type="AlphaFoldDB" id="A0A2D1TZM4"/>
<accession>A0A2D1TZM4</accession>
<name>A0A2D1TZM4_9ACTN</name>
<organism evidence="2 3">
    <name type="scientific">Collinsella aerofaciens</name>
    <dbReference type="NCBI Taxonomy" id="74426"/>
    <lineage>
        <taxon>Bacteria</taxon>
        <taxon>Bacillati</taxon>
        <taxon>Actinomycetota</taxon>
        <taxon>Coriobacteriia</taxon>
        <taxon>Coriobacteriales</taxon>
        <taxon>Coriobacteriaceae</taxon>
        <taxon>Collinsella</taxon>
    </lineage>
</organism>
<dbReference type="SUPFAM" id="SSF52980">
    <property type="entry name" value="Restriction endonuclease-like"/>
    <property type="match status" value="1"/>
</dbReference>
<evidence type="ECO:0000313" key="2">
    <source>
        <dbReference type="EMBL" id="ATP54799.1"/>
    </source>
</evidence>
<keyword evidence="2" id="KW-0378">Hydrolase</keyword>
<gene>
    <name evidence="2" type="ORF">CSV91_09825</name>
</gene>
<keyword evidence="2" id="KW-0540">Nuclease</keyword>
<dbReference type="InterPro" id="IPR003509">
    <property type="entry name" value="UPF0102_YraN-like"/>
</dbReference>
<dbReference type="GO" id="GO:0003676">
    <property type="term" value="F:nucleic acid binding"/>
    <property type="evidence" value="ECO:0007669"/>
    <property type="project" value="InterPro"/>
</dbReference>